<organism evidence="4 5">
    <name type="scientific">candidate division WOR_3 bacterium SM23_42</name>
    <dbReference type="NCBI Taxonomy" id="1703779"/>
    <lineage>
        <taxon>Bacteria</taxon>
        <taxon>Bacteria division WOR-3</taxon>
    </lineage>
</organism>
<dbReference type="CDD" id="cd07381">
    <property type="entry name" value="MPP_CapA"/>
    <property type="match status" value="1"/>
</dbReference>
<dbReference type="Gene3D" id="2.60.40.4070">
    <property type="match status" value="1"/>
</dbReference>
<dbReference type="InterPro" id="IPR013783">
    <property type="entry name" value="Ig-like_fold"/>
</dbReference>
<proteinExistence type="inferred from homology"/>
<comment type="similarity">
    <text evidence="1">Belongs to the CapA family.</text>
</comment>
<dbReference type="EMBL" id="LJUJ01000013">
    <property type="protein sequence ID" value="KPK63410.1"/>
    <property type="molecule type" value="Genomic_DNA"/>
</dbReference>
<feature type="chain" id="PRO_5006646440" description="PKD domain-containing protein" evidence="2">
    <location>
        <begin position="21"/>
        <end position="1007"/>
    </location>
</feature>
<name>A0A0S8FTG7_UNCW3</name>
<evidence type="ECO:0000313" key="4">
    <source>
        <dbReference type="EMBL" id="KPK63410.1"/>
    </source>
</evidence>
<reference evidence="4 5" key="1">
    <citation type="journal article" date="2015" name="Microbiome">
        <title>Genomic resolution of linkages in carbon, nitrogen, and sulfur cycling among widespread estuary sediment bacteria.</title>
        <authorList>
            <person name="Baker B.J."/>
            <person name="Lazar C.S."/>
            <person name="Teske A.P."/>
            <person name="Dick G.J."/>
        </authorList>
    </citation>
    <scope>NUCLEOTIDE SEQUENCE [LARGE SCALE GENOMIC DNA]</scope>
    <source>
        <strain evidence="4">SM23_42</strain>
    </source>
</reference>
<dbReference type="InterPro" id="IPR029052">
    <property type="entry name" value="Metallo-depent_PP-like"/>
</dbReference>
<dbReference type="PANTHER" id="PTHR33393">
    <property type="entry name" value="POLYGLUTAMINE SYNTHESIS ACCESSORY PROTEIN RV0574C-RELATED"/>
    <property type="match status" value="1"/>
</dbReference>
<dbReference type="STRING" id="1703779.AMJ83_06995"/>
<feature type="signal peptide" evidence="2">
    <location>
        <begin position="1"/>
        <end position="20"/>
    </location>
</feature>
<gene>
    <name evidence="4" type="ORF">AMJ83_06995</name>
</gene>
<dbReference type="Proteomes" id="UP000051373">
    <property type="component" value="Unassembled WGS sequence"/>
</dbReference>
<dbReference type="PANTHER" id="PTHR33393:SF11">
    <property type="entry name" value="POLYGLUTAMINE SYNTHESIS ACCESSORY PROTEIN RV0574C-RELATED"/>
    <property type="match status" value="1"/>
</dbReference>
<dbReference type="InterPro" id="IPR035986">
    <property type="entry name" value="PKD_dom_sf"/>
</dbReference>
<dbReference type="NCBIfam" id="TIGR04183">
    <property type="entry name" value="Por_Secre_tail"/>
    <property type="match status" value="1"/>
</dbReference>
<dbReference type="PROSITE" id="PS50093">
    <property type="entry name" value="PKD"/>
    <property type="match status" value="1"/>
</dbReference>
<dbReference type="Gene3D" id="2.60.120.260">
    <property type="entry name" value="Galactose-binding domain-like"/>
    <property type="match status" value="1"/>
</dbReference>
<dbReference type="Pfam" id="PF09587">
    <property type="entry name" value="PGA_cap"/>
    <property type="match status" value="2"/>
</dbReference>
<dbReference type="InterPro" id="IPR000601">
    <property type="entry name" value="PKD_dom"/>
</dbReference>
<sequence length="1007" mass="114687">MKNRKSAIALILTISVASYAIDSSHSIRQPTQKTKSYPIRADTIENFDDGMIELFSYPGEDYDSSAWSLDSLITYNNSPYSLKLWGNTWKLESIIPVTLDTGDVWQVAAYVDTIGEIHGFALRDTAHTLLYSFAGTQQLNIEDWVTVYQGAFPNQNWNLYQLPVGQDWLAYYGYLPTVNGIVFINDRDYDPNGVVYFDEVLDITNDLPMVPQVTIWFTSGQIYEDTKGTRLVDVQFYSTVVDTDSWYHEYFWYFGDDSTSSEPNPFHTYIVEDDHEYTVLLEVVDSTYLWGRASCSVFVDPGPTTFPLTMNFVGDVMLARRYEQPGGIIPTLGVEAIFEPTIPYLGDAAEITVANLECPLTDTGTPHPTKPIIFRGSPENVDGLAYAGIDVVTIANNHIIDYGLEGLQETQSVLDSNNIRYSGAGANAYEAYLPLFYNKKGVNIAYLASSDRTGQYDNYQPYLNAGFNKSGFANLTQFDISRQIHTVENDADLIIVEMHSGNEYSPTPALPDRNPADYNEDEMYSPFLFVPTRGDIEDRRHAIDEGADLVVCHHVHVLQGLEVYNGKLIAHSLGDFTFDLNYTETFPSMILNTKINETGFYEYCIVPVYIDDYIPMRAKGELGLYILDYLARRTKDLNTYLVVDRDSITAQLILDTLNMTSMTITQADEVQLHYEDNYWISNPQRLTRDGDVWSMLSIIPSGNWQFRLGRETIWFGNFEDEGCTLWELDHDDEFYDSTVAFRGARSLCQRRLEGSSTITTGFEKRITCYSDTTHYTLYGYIKTQNANNARAVVRFYESRYGSYSLGSRTIGEVDDTTDWTSYHDNFTPANGTNYFDIWLRSEGPQSGEAHVWFDDIGVIEWENWQAFNPAITFPTPNDYYWIQIRTDVETYDATVSYEEMIYNPGAVVDYSMKNDFPYVLFQSFSNPAKSRVIIRYQLSATSGVTLQMYNILGQQVRTLINETQTPGLKSVIWDGRDNQGRKLGAGVYFCRLQTAGFEQSQKIIWLK</sequence>
<dbReference type="SMART" id="SM00854">
    <property type="entry name" value="PGA_cap"/>
    <property type="match status" value="1"/>
</dbReference>
<keyword evidence="2" id="KW-0732">Signal</keyword>
<dbReference type="Gene3D" id="2.60.40.10">
    <property type="entry name" value="Immunoglobulins"/>
    <property type="match status" value="1"/>
</dbReference>
<dbReference type="InterPro" id="IPR025965">
    <property type="entry name" value="FlgD/Vpr_Ig-like"/>
</dbReference>
<evidence type="ECO:0000259" key="3">
    <source>
        <dbReference type="PROSITE" id="PS50093"/>
    </source>
</evidence>
<evidence type="ECO:0000256" key="2">
    <source>
        <dbReference type="SAM" id="SignalP"/>
    </source>
</evidence>
<protein>
    <recommendedName>
        <fullName evidence="3">PKD domain-containing protein</fullName>
    </recommendedName>
</protein>
<accession>A0A0S8FTG7</accession>
<comment type="caution">
    <text evidence="4">The sequence shown here is derived from an EMBL/GenBank/DDBJ whole genome shotgun (WGS) entry which is preliminary data.</text>
</comment>
<evidence type="ECO:0000256" key="1">
    <source>
        <dbReference type="ARBA" id="ARBA00005662"/>
    </source>
</evidence>
<dbReference type="SUPFAM" id="SSF56300">
    <property type="entry name" value="Metallo-dependent phosphatases"/>
    <property type="match status" value="1"/>
</dbReference>
<dbReference type="Pfam" id="PF13860">
    <property type="entry name" value="FlgD_ig"/>
    <property type="match status" value="1"/>
</dbReference>
<evidence type="ECO:0000313" key="5">
    <source>
        <dbReference type="Proteomes" id="UP000051373"/>
    </source>
</evidence>
<dbReference type="AlphaFoldDB" id="A0A0S8FTG7"/>
<dbReference type="InterPro" id="IPR052169">
    <property type="entry name" value="CW_Biosynth-Accessory"/>
</dbReference>
<dbReference type="InterPro" id="IPR026444">
    <property type="entry name" value="Secre_tail"/>
</dbReference>
<feature type="domain" description="PKD" evidence="3">
    <location>
        <begin position="250"/>
        <end position="279"/>
    </location>
</feature>
<dbReference type="SUPFAM" id="SSF49299">
    <property type="entry name" value="PKD domain"/>
    <property type="match status" value="1"/>
</dbReference>
<dbReference type="InterPro" id="IPR019079">
    <property type="entry name" value="Capsule_synth_CapA"/>
</dbReference>
<dbReference type="Gene3D" id="3.60.21.10">
    <property type="match status" value="1"/>
</dbReference>